<dbReference type="InterPro" id="IPR002758">
    <property type="entry name" value="Cation_antiport_E"/>
</dbReference>
<evidence type="ECO:0000256" key="1">
    <source>
        <dbReference type="ARBA" id="ARBA00004651"/>
    </source>
</evidence>
<keyword evidence="4" id="KW-0812">Transmembrane</keyword>
<evidence type="ECO:0000256" key="6">
    <source>
        <dbReference type="ARBA" id="ARBA00023136"/>
    </source>
</evidence>
<keyword evidence="3" id="KW-1003">Cell membrane</keyword>
<name>A0ABN2W034_9ACTN</name>
<evidence type="ECO:0000256" key="3">
    <source>
        <dbReference type="ARBA" id="ARBA00022475"/>
    </source>
</evidence>
<gene>
    <name evidence="7" type="ORF">GCM10009821_17560</name>
</gene>
<keyword evidence="8" id="KW-1185">Reference proteome</keyword>
<sequence length="120" mass="13239">MSRLPALWHAPVFLAWFALEVVRSSGRVLFDIVTPGSQATPRVVRMEARSRSDAELTLIAALITLTPGTLTVGTRTHGDQRVLLVHSMYHASTKDALTDLHDMEDRMLHGLGVQRPGADR</sequence>
<organism evidence="7 8">
    <name type="scientific">Aeromicrobium halocynthiae</name>
    <dbReference type="NCBI Taxonomy" id="560557"/>
    <lineage>
        <taxon>Bacteria</taxon>
        <taxon>Bacillati</taxon>
        <taxon>Actinomycetota</taxon>
        <taxon>Actinomycetes</taxon>
        <taxon>Propionibacteriales</taxon>
        <taxon>Nocardioidaceae</taxon>
        <taxon>Aeromicrobium</taxon>
    </lineage>
</organism>
<evidence type="ECO:0000313" key="8">
    <source>
        <dbReference type="Proteomes" id="UP001501480"/>
    </source>
</evidence>
<comment type="subcellular location">
    <subcellularLocation>
        <location evidence="1">Cell membrane</location>
        <topology evidence="1">Multi-pass membrane protein</topology>
    </subcellularLocation>
</comment>
<comment type="similarity">
    <text evidence="2">Belongs to the CPA3 antiporters (TC 2.A.63) subunit E family.</text>
</comment>
<dbReference type="PANTHER" id="PTHR34584:SF1">
    <property type="entry name" value="NA(+)_H(+) ANTIPORTER SUBUNIT E1"/>
    <property type="match status" value="1"/>
</dbReference>
<evidence type="ECO:0000313" key="7">
    <source>
        <dbReference type="EMBL" id="GAA2078238.1"/>
    </source>
</evidence>
<dbReference type="Proteomes" id="UP001501480">
    <property type="component" value="Unassembled WGS sequence"/>
</dbReference>
<proteinExistence type="inferred from homology"/>
<evidence type="ECO:0000256" key="2">
    <source>
        <dbReference type="ARBA" id="ARBA00006228"/>
    </source>
</evidence>
<accession>A0ABN2W034</accession>
<reference evidence="7 8" key="1">
    <citation type="journal article" date="2019" name="Int. J. Syst. Evol. Microbiol.">
        <title>The Global Catalogue of Microorganisms (GCM) 10K type strain sequencing project: providing services to taxonomists for standard genome sequencing and annotation.</title>
        <authorList>
            <consortium name="The Broad Institute Genomics Platform"/>
            <consortium name="The Broad Institute Genome Sequencing Center for Infectious Disease"/>
            <person name="Wu L."/>
            <person name="Ma J."/>
        </authorList>
    </citation>
    <scope>NUCLEOTIDE SEQUENCE [LARGE SCALE GENOMIC DNA]</scope>
    <source>
        <strain evidence="7 8">JCM 15749</strain>
    </source>
</reference>
<keyword evidence="5" id="KW-1133">Transmembrane helix</keyword>
<dbReference type="EMBL" id="BAAAPY010000005">
    <property type="protein sequence ID" value="GAA2078238.1"/>
    <property type="molecule type" value="Genomic_DNA"/>
</dbReference>
<evidence type="ECO:0000256" key="4">
    <source>
        <dbReference type="ARBA" id="ARBA00022692"/>
    </source>
</evidence>
<dbReference type="Pfam" id="PF01899">
    <property type="entry name" value="MNHE"/>
    <property type="match status" value="1"/>
</dbReference>
<dbReference type="RefSeq" id="WP_344327088.1">
    <property type="nucleotide sequence ID" value="NZ_BAAAPY010000005.1"/>
</dbReference>
<protein>
    <recommendedName>
        <fullName evidence="9">Sodium:proton antiporter</fullName>
    </recommendedName>
</protein>
<dbReference type="PANTHER" id="PTHR34584">
    <property type="entry name" value="NA(+)/H(+) ANTIPORTER SUBUNIT E1"/>
    <property type="match status" value="1"/>
</dbReference>
<comment type="caution">
    <text evidence="7">The sequence shown here is derived from an EMBL/GenBank/DDBJ whole genome shotgun (WGS) entry which is preliminary data.</text>
</comment>
<evidence type="ECO:0000256" key="5">
    <source>
        <dbReference type="ARBA" id="ARBA00022989"/>
    </source>
</evidence>
<keyword evidence="6" id="KW-0472">Membrane</keyword>
<evidence type="ECO:0008006" key="9">
    <source>
        <dbReference type="Google" id="ProtNLM"/>
    </source>
</evidence>